<comment type="similarity">
    <text evidence="1">Belongs to the peptidase S49 family.</text>
</comment>
<dbReference type="SUPFAM" id="SSF52096">
    <property type="entry name" value="ClpP/crotonase"/>
    <property type="match status" value="1"/>
</dbReference>
<evidence type="ECO:0000256" key="3">
    <source>
        <dbReference type="ARBA" id="ARBA00022801"/>
    </source>
</evidence>
<evidence type="ECO:0000256" key="2">
    <source>
        <dbReference type="ARBA" id="ARBA00022670"/>
    </source>
</evidence>
<keyword evidence="3" id="KW-0378">Hydrolase</keyword>
<dbReference type="Gene3D" id="6.20.330.10">
    <property type="match status" value="1"/>
</dbReference>
<organism evidence="6 7">
    <name type="scientific">Candidatus Zymogenus saltonus</name>
    <dbReference type="NCBI Taxonomy" id="2844893"/>
    <lineage>
        <taxon>Bacteria</taxon>
        <taxon>Deltaproteobacteria</taxon>
        <taxon>Candidatus Zymogenia</taxon>
        <taxon>Candidatus Zymogeniales</taxon>
        <taxon>Candidatus Zymogenaceae</taxon>
        <taxon>Candidatus Zymogenus</taxon>
    </lineage>
</organism>
<dbReference type="GO" id="GO:0008236">
    <property type="term" value="F:serine-type peptidase activity"/>
    <property type="evidence" value="ECO:0007669"/>
    <property type="project" value="UniProtKB-KW"/>
</dbReference>
<evidence type="ECO:0000256" key="1">
    <source>
        <dbReference type="ARBA" id="ARBA00008683"/>
    </source>
</evidence>
<evidence type="ECO:0000313" key="6">
    <source>
        <dbReference type="EMBL" id="MBN1574126.1"/>
    </source>
</evidence>
<accession>A0A9D8PNM3</accession>
<dbReference type="EMBL" id="JAFGIX010000066">
    <property type="protein sequence ID" value="MBN1574126.1"/>
    <property type="molecule type" value="Genomic_DNA"/>
</dbReference>
<dbReference type="GO" id="GO:0006508">
    <property type="term" value="P:proteolysis"/>
    <property type="evidence" value="ECO:0007669"/>
    <property type="project" value="UniProtKB-KW"/>
</dbReference>
<dbReference type="NCBIfam" id="TIGR00706">
    <property type="entry name" value="SppA_dom"/>
    <property type="match status" value="1"/>
</dbReference>
<dbReference type="Pfam" id="PF01343">
    <property type="entry name" value="Peptidase_S49"/>
    <property type="match status" value="1"/>
</dbReference>
<dbReference type="PANTHER" id="PTHR42987:SF4">
    <property type="entry name" value="PROTEASE SOHB-RELATED"/>
    <property type="match status" value="1"/>
</dbReference>
<dbReference type="InterPro" id="IPR004635">
    <property type="entry name" value="Pept_S49_SppA"/>
</dbReference>
<comment type="caution">
    <text evidence="6">The sequence shown here is derived from an EMBL/GenBank/DDBJ whole genome shotgun (WGS) entry which is preliminary data.</text>
</comment>
<evidence type="ECO:0000313" key="7">
    <source>
        <dbReference type="Proteomes" id="UP000809273"/>
    </source>
</evidence>
<dbReference type="Proteomes" id="UP000809273">
    <property type="component" value="Unassembled WGS sequence"/>
</dbReference>
<dbReference type="InterPro" id="IPR047272">
    <property type="entry name" value="S49_SppA_C"/>
</dbReference>
<keyword evidence="2" id="KW-0645">Protease</keyword>
<reference evidence="6" key="2">
    <citation type="submission" date="2021-01" db="EMBL/GenBank/DDBJ databases">
        <authorList>
            <person name="Hahn C.R."/>
            <person name="Youssef N.H."/>
            <person name="Elshahed M."/>
        </authorList>
    </citation>
    <scope>NUCLEOTIDE SEQUENCE</scope>
    <source>
        <strain evidence="6">Zod_Metabat.24</strain>
    </source>
</reference>
<dbReference type="CDD" id="cd07023">
    <property type="entry name" value="S49_Sppa_N_C"/>
    <property type="match status" value="1"/>
</dbReference>
<name>A0A9D8PNM3_9DELT</name>
<dbReference type="PANTHER" id="PTHR42987">
    <property type="entry name" value="PEPTIDASE S49"/>
    <property type="match status" value="1"/>
</dbReference>
<dbReference type="Gene3D" id="3.90.226.10">
    <property type="entry name" value="2-enoyl-CoA Hydratase, Chain A, domain 1"/>
    <property type="match status" value="1"/>
</dbReference>
<dbReference type="AlphaFoldDB" id="A0A9D8PNM3"/>
<dbReference type="InterPro" id="IPR002142">
    <property type="entry name" value="Peptidase_S49"/>
</dbReference>
<gene>
    <name evidence="6" type="primary">sppA</name>
    <name evidence="6" type="ORF">JW984_13095</name>
</gene>
<reference evidence="6" key="1">
    <citation type="journal article" date="2021" name="Environ. Microbiol.">
        <title>Genomic characterization of three novel Desulfobacterota classes expand the metabolic and phylogenetic diversity of the phylum.</title>
        <authorList>
            <person name="Murphy C.L."/>
            <person name="Biggerstaff J."/>
            <person name="Eichhorn A."/>
            <person name="Ewing E."/>
            <person name="Shahan R."/>
            <person name="Soriano D."/>
            <person name="Stewart S."/>
            <person name="VanMol K."/>
            <person name="Walker R."/>
            <person name="Walters P."/>
            <person name="Elshahed M.S."/>
            <person name="Youssef N.H."/>
        </authorList>
    </citation>
    <scope>NUCLEOTIDE SEQUENCE</scope>
    <source>
        <strain evidence="6">Zod_Metabat.24</strain>
    </source>
</reference>
<feature type="domain" description="Peptidase S49" evidence="5">
    <location>
        <begin position="69"/>
        <end position="219"/>
    </location>
</feature>
<dbReference type="InterPro" id="IPR029045">
    <property type="entry name" value="ClpP/crotonase-like_dom_sf"/>
</dbReference>
<sequence>MWFFKRKKRRGIIALIPISGVISMKMVDPYLEIIERAEKSKKVKGVLLNLSSQGGSVTATEVLYMALKRLAEKKPLYAWTTLAASGGYYAACAAEKILAPPSAMVGSIGVIYIKPVISGIMKKVGIKVEIGKEGKFKDDGLFFTESTPDGKKRMAAINSEVYKGFVKVVSEERGLDKKGTEAVATGEIFTARRGVELGLVDELTDLRGAKDKIAELTKVHSERVVTFRPRRSLLSSLVERGVSRWVGGVIRVAVEDFYRPEIYYM</sequence>
<protein>
    <submittedName>
        <fullName evidence="6">Signal peptide peptidase SppA</fullName>
    </submittedName>
</protein>
<proteinExistence type="inferred from homology"/>
<evidence type="ECO:0000256" key="4">
    <source>
        <dbReference type="ARBA" id="ARBA00022825"/>
    </source>
</evidence>
<evidence type="ECO:0000259" key="5">
    <source>
        <dbReference type="Pfam" id="PF01343"/>
    </source>
</evidence>
<keyword evidence="4" id="KW-0720">Serine protease</keyword>